<dbReference type="RefSeq" id="WP_281397087.1">
    <property type="nucleotide sequence ID" value="NZ_JBHSTT010000054.1"/>
</dbReference>
<accession>A0ABW1WRA6</accession>
<reference evidence="2" key="1">
    <citation type="journal article" date="2019" name="Int. J. Syst. Evol. Microbiol.">
        <title>The Global Catalogue of Microorganisms (GCM) 10K type strain sequencing project: providing services to taxonomists for standard genome sequencing and annotation.</title>
        <authorList>
            <consortium name="The Broad Institute Genomics Platform"/>
            <consortium name="The Broad Institute Genome Sequencing Center for Infectious Disease"/>
            <person name="Wu L."/>
            <person name="Ma J."/>
        </authorList>
    </citation>
    <scope>NUCLEOTIDE SEQUENCE [LARGE SCALE GENOMIC DNA]</scope>
    <source>
        <strain evidence="2">CCUG 36916</strain>
    </source>
</reference>
<organism evidence="1 2">
    <name type="scientific">Methylorubrum zatmanii</name>
    <dbReference type="NCBI Taxonomy" id="29429"/>
    <lineage>
        <taxon>Bacteria</taxon>
        <taxon>Pseudomonadati</taxon>
        <taxon>Pseudomonadota</taxon>
        <taxon>Alphaproteobacteria</taxon>
        <taxon>Hyphomicrobiales</taxon>
        <taxon>Methylobacteriaceae</taxon>
        <taxon>Methylorubrum</taxon>
    </lineage>
</organism>
<keyword evidence="2" id="KW-1185">Reference proteome</keyword>
<evidence type="ECO:0000313" key="1">
    <source>
        <dbReference type="EMBL" id="MFC6391051.1"/>
    </source>
</evidence>
<gene>
    <name evidence="1" type="ORF">ACFQDP_17155</name>
</gene>
<protein>
    <recommendedName>
        <fullName evidence="3">Transposase</fullName>
    </recommendedName>
</protein>
<sequence length="42" mass="4696">MVLNGRLPHDLARILAELAVDAVVAADDREDRRLKTSRGLLR</sequence>
<name>A0ABW1WRA6_9HYPH</name>
<proteinExistence type="predicted"/>
<dbReference type="EMBL" id="JBHSTT010000054">
    <property type="protein sequence ID" value="MFC6391051.1"/>
    <property type="molecule type" value="Genomic_DNA"/>
</dbReference>
<comment type="caution">
    <text evidence="1">The sequence shown here is derived from an EMBL/GenBank/DDBJ whole genome shotgun (WGS) entry which is preliminary data.</text>
</comment>
<evidence type="ECO:0000313" key="2">
    <source>
        <dbReference type="Proteomes" id="UP001596237"/>
    </source>
</evidence>
<dbReference type="Proteomes" id="UP001596237">
    <property type="component" value="Unassembled WGS sequence"/>
</dbReference>
<evidence type="ECO:0008006" key="3">
    <source>
        <dbReference type="Google" id="ProtNLM"/>
    </source>
</evidence>